<evidence type="ECO:0000313" key="3">
    <source>
        <dbReference type="EMBL" id="CAG9608550.1"/>
    </source>
</evidence>
<evidence type="ECO:0000256" key="1">
    <source>
        <dbReference type="SAM" id="MobiDB-lite"/>
    </source>
</evidence>
<sequence>MKKKTLIAILVGAFSLSVLSACNNEGDQETEEKQIQSDNMGGNNSSGGS</sequence>
<accession>A0A9C7LBH5</accession>
<feature type="signal peptide" evidence="2">
    <location>
        <begin position="1"/>
        <end position="20"/>
    </location>
</feature>
<reference evidence="3" key="1">
    <citation type="submission" date="2021-10" db="EMBL/GenBank/DDBJ databases">
        <authorList>
            <person name="Criscuolo A."/>
        </authorList>
    </citation>
    <scope>NUCLEOTIDE SEQUENCE</scope>
    <source>
        <strain evidence="3">CIP111885</strain>
    </source>
</reference>
<feature type="chain" id="PRO_5038359669" evidence="2">
    <location>
        <begin position="21"/>
        <end position="49"/>
    </location>
</feature>
<proteinExistence type="predicted"/>
<dbReference type="Proteomes" id="UP000789845">
    <property type="component" value="Unassembled WGS sequence"/>
</dbReference>
<dbReference type="AlphaFoldDB" id="A0A9C7LBH5"/>
<dbReference type="PROSITE" id="PS51257">
    <property type="entry name" value="PROKAR_LIPOPROTEIN"/>
    <property type="match status" value="1"/>
</dbReference>
<comment type="caution">
    <text evidence="3">The sequence shown here is derived from an EMBL/GenBank/DDBJ whole genome shotgun (WGS) entry which is preliminary data.</text>
</comment>
<dbReference type="EMBL" id="CAKJTG010000011">
    <property type="protein sequence ID" value="CAG9608550.1"/>
    <property type="molecule type" value="Genomic_DNA"/>
</dbReference>
<dbReference type="RefSeq" id="WP_230496797.1">
    <property type="nucleotide sequence ID" value="NZ_CAKJTG010000011.1"/>
</dbReference>
<feature type="region of interest" description="Disordered" evidence="1">
    <location>
        <begin position="25"/>
        <end position="49"/>
    </location>
</feature>
<gene>
    <name evidence="3" type="ORF">NEOCIP111885_02267</name>
</gene>
<protein>
    <submittedName>
        <fullName evidence="3">Uncharacterized protein</fullName>
    </submittedName>
</protein>
<keyword evidence="2" id="KW-0732">Signal</keyword>
<evidence type="ECO:0000313" key="4">
    <source>
        <dbReference type="Proteomes" id="UP000789845"/>
    </source>
</evidence>
<evidence type="ECO:0000256" key="2">
    <source>
        <dbReference type="SAM" id="SignalP"/>
    </source>
</evidence>
<name>A0A9C7LBH5_9BACI</name>
<organism evidence="3 4">
    <name type="scientific">Pseudoneobacillus rhizosphaerae</name>
    <dbReference type="NCBI Taxonomy" id="2880968"/>
    <lineage>
        <taxon>Bacteria</taxon>
        <taxon>Bacillati</taxon>
        <taxon>Bacillota</taxon>
        <taxon>Bacilli</taxon>
        <taxon>Bacillales</taxon>
        <taxon>Bacillaceae</taxon>
        <taxon>Pseudoneobacillus</taxon>
    </lineage>
</organism>
<keyword evidence="4" id="KW-1185">Reference proteome</keyword>